<keyword evidence="3" id="KW-1185">Reference proteome</keyword>
<reference evidence="2" key="2">
    <citation type="journal article" date="2023" name="Commun. Biol.">
        <title>Intrasexual cuticular hydrocarbon dimorphism in a wasp sheds light on hydrocarbon biosynthesis genes in Hymenoptera.</title>
        <authorList>
            <person name="Moris V.C."/>
            <person name="Podsiadlowski L."/>
            <person name="Martin S."/>
            <person name="Oeyen J.P."/>
            <person name="Donath A."/>
            <person name="Petersen M."/>
            <person name="Wilbrandt J."/>
            <person name="Misof B."/>
            <person name="Liedtke D."/>
            <person name="Thamm M."/>
            <person name="Scheiner R."/>
            <person name="Schmitt T."/>
            <person name="Niehuis O."/>
        </authorList>
    </citation>
    <scope>NUCLEOTIDE SEQUENCE</scope>
    <source>
        <strain evidence="2">GBR_01_08_01A</strain>
    </source>
</reference>
<feature type="compositionally biased region" description="Basic and acidic residues" evidence="1">
    <location>
        <begin position="11"/>
        <end position="30"/>
    </location>
</feature>
<dbReference type="Proteomes" id="UP001258017">
    <property type="component" value="Unassembled WGS sequence"/>
</dbReference>
<evidence type="ECO:0000313" key="3">
    <source>
        <dbReference type="Proteomes" id="UP001258017"/>
    </source>
</evidence>
<proteinExistence type="predicted"/>
<sequence>MRADECVLMEDHHVSQKESSEMGHSSEMRVEQMSNETVDDILIDVCSDALEIDENEIVNEEREVVMNSVDAMNLYDRNEGENRDNFEKEIVLADPGA</sequence>
<comment type="caution">
    <text evidence="2">The sequence shown here is derived from an EMBL/GenBank/DDBJ whole genome shotgun (WGS) entry which is preliminary data.</text>
</comment>
<evidence type="ECO:0000256" key="1">
    <source>
        <dbReference type="SAM" id="MobiDB-lite"/>
    </source>
</evidence>
<reference evidence="2" key="1">
    <citation type="submission" date="2021-08" db="EMBL/GenBank/DDBJ databases">
        <authorList>
            <person name="Misof B."/>
            <person name="Oliver O."/>
            <person name="Podsiadlowski L."/>
            <person name="Donath A."/>
            <person name="Peters R."/>
            <person name="Mayer C."/>
            <person name="Rust J."/>
            <person name="Gunkel S."/>
            <person name="Lesny P."/>
            <person name="Martin S."/>
            <person name="Oeyen J.P."/>
            <person name="Petersen M."/>
            <person name="Panagiotis P."/>
            <person name="Wilbrandt J."/>
            <person name="Tanja T."/>
        </authorList>
    </citation>
    <scope>NUCLEOTIDE SEQUENCE</scope>
    <source>
        <strain evidence="2">GBR_01_08_01A</strain>
        <tissue evidence="2">Thorax + abdomen</tissue>
    </source>
</reference>
<evidence type="ECO:0000313" key="2">
    <source>
        <dbReference type="EMBL" id="KAK2577110.1"/>
    </source>
</evidence>
<feature type="region of interest" description="Disordered" evidence="1">
    <location>
        <begin position="11"/>
        <end position="31"/>
    </location>
</feature>
<protein>
    <submittedName>
        <fullName evidence="2">Uncharacterized protein</fullName>
    </submittedName>
</protein>
<organism evidence="2 3">
    <name type="scientific">Odynerus spinipes</name>
    <dbReference type="NCBI Taxonomy" id="1348599"/>
    <lineage>
        <taxon>Eukaryota</taxon>
        <taxon>Metazoa</taxon>
        <taxon>Ecdysozoa</taxon>
        <taxon>Arthropoda</taxon>
        <taxon>Hexapoda</taxon>
        <taxon>Insecta</taxon>
        <taxon>Pterygota</taxon>
        <taxon>Neoptera</taxon>
        <taxon>Endopterygota</taxon>
        <taxon>Hymenoptera</taxon>
        <taxon>Apocrita</taxon>
        <taxon>Aculeata</taxon>
        <taxon>Vespoidea</taxon>
        <taxon>Vespidae</taxon>
        <taxon>Eumeninae</taxon>
        <taxon>Odynerus</taxon>
    </lineage>
</organism>
<accession>A0AAD9RCC6</accession>
<dbReference type="EMBL" id="JAIFRP010004360">
    <property type="protein sequence ID" value="KAK2577110.1"/>
    <property type="molecule type" value="Genomic_DNA"/>
</dbReference>
<dbReference type="AlphaFoldDB" id="A0AAD9RCC6"/>
<gene>
    <name evidence="2" type="ORF">KPH14_011878</name>
</gene>
<name>A0AAD9RCC6_9HYME</name>